<feature type="compositionally biased region" description="Polar residues" evidence="1">
    <location>
        <begin position="40"/>
        <end position="49"/>
    </location>
</feature>
<dbReference type="Proteomes" id="UP000011058">
    <property type="component" value="Chromosome"/>
</dbReference>
<dbReference type="AlphaFoldDB" id="I0K7J2"/>
<accession>I0K7J2</accession>
<evidence type="ECO:0000313" key="3">
    <source>
        <dbReference type="Proteomes" id="UP000011058"/>
    </source>
</evidence>
<dbReference type="STRING" id="1166018.FAES_2086"/>
<gene>
    <name evidence="2" type="ORF">FAES_2086</name>
</gene>
<evidence type="ECO:0000313" key="2">
    <source>
        <dbReference type="EMBL" id="CCH00095.1"/>
    </source>
</evidence>
<dbReference type="PATRIC" id="fig|1166018.3.peg.3833"/>
<dbReference type="eggNOG" id="ENOG503339V">
    <property type="taxonomic scope" value="Bacteria"/>
</dbReference>
<feature type="region of interest" description="Disordered" evidence="1">
    <location>
        <begin position="1"/>
        <end position="104"/>
    </location>
</feature>
<dbReference type="KEGG" id="fae:FAES_2086"/>
<feature type="compositionally biased region" description="Acidic residues" evidence="1">
    <location>
        <begin position="69"/>
        <end position="79"/>
    </location>
</feature>
<name>I0K7J2_9BACT</name>
<feature type="compositionally biased region" description="Acidic residues" evidence="1">
    <location>
        <begin position="51"/>
        <end position="61"/>
    </location>
</feature>
<proteinExistence type="predicted"/>
<organism evidence="2 3">
    <name type="scientific">Fibrella aestuarina BUZ 2</name>
    <dbReference type="NCBI Taxonomy" id="1166018"/>
    <lineage>
        <taxon>Bacteria</taxon>
        <taxon>Pseudomonadati</taxon>
        <taxon>Bacteroidota</taxon>
        <taxon>Cytophagia</taxon>
        <taxon>Cytophagales</taxon>
        <taxon>Spirosomataceae</taxon>
        <taxon>Fibrella</taxon>
    </lineage>
</organism>
<reference evidence="2 3" key="1">
    <citation type="journal article" date="2012" name="J. Bacteriol.">
        <title>Genome Sequence of Fibrella aestuarina BUZ 2T, a Filamentous Marine Bacterium.</title>
        <authorList>
            <person name="Filippini M."/>
            <person name="Qi W."/>
            <person name="Blom J."/>
            <person name="Goesmann A."/>
            <person name="Smits T.H."/>
            <person name="Bagheri H.C."/>
        </authorList>
    </citation>
    <scope>NUCLEOTIDE SEQUENCE [LARGE SCALE GENOMIC DNA]</scope>
    <source>
        <strain evidence="3">BUZ 2T</strain>
    </source>
</reference>
<dbReference type="RefSeq" id="WP_015331194.1">
    <property type="nucleotide sequence ID" value="NC_020054.1"/>
</dbReference>
<dbReference type="EMBL" id="HE796683">
    <property type="protein sequence ID" value="CCH00095.1"/>
    <property type="molecule type" value="Genomic_DNA"/>
</dbReference>
<sequence>MENYEAGIDQNQGVVGTMARNQQHEDTELVGSRVGRMDPNNVTDQSGGTVNDDDAVDETDEMGEREYVNDEDEVIDDEGSPTGEHDHHQDDNYLLGGSTARTSA</sequence>
<evidence type="ECO:0000256" key="1">
    <source>
        <dbReference type="SAM" id="MobiDB-lite"/>
    </source>
</evidence>
<dbReference type="HOGENOM" id="CLU_177653_0_0_10"/>
<protein>
    <submittedName>
        <fullName evidence="2">Uncharacterized protein</fullName>
    </submittedName>
</protein>
<keyword evidence="3" id="KW-1185">Reference proteome</keyword>